<sequence length="75" mass="8353">MFFAASVLLSLEFLHNRGIVYRDLKPENLLLDAHGYIKLADFGFAKQIGKDKTYTICGTPDYQSPEVALDQSGVT</sequence>
<comment type="caution">
    <text evidence="7">The sequence shown here is derived from an EMBL/GenBank/DDBJ whole genome shotgun (WGS) entry which is preliminary data.</text>
</comment>
<keyword evidence="5" id="KW-0067">ATP-binding</keyword>
<dbReference type="SUPFAM" id="SSF56112">
    <property type="entry name" value="Protein kinase-like (PK-like)"/>
    <property type="match status" value="1"/>
</dbReference>
<gene>
    <name evidence="7" type="ORF">DUNSADRAFT_12600</name>
</gene>
<dbReference type="Pfam" id="PF00069">
    <property type="entry name" value="Pkinase"/>
    <property type="match status" value="1"/>
</dbReference>
<dbReference type="EMBL" id="MU069923">
    <property type="protein sequence ID" value="KAF5831762.1"/>
    <property type="molecule type" value="Genomic_DNA"/>
</dbReference>
<reference evidence="7" key="1">
    <citation type="submission" date="2017-08" db="EMBL/GenBank/DDBJ databases">
        <authorList>
            <person name="Polle J.E."/>
            <person name="Barry K."/>
            <person name="Cushman J."/>
            <person name="Schmutz J."/>
            <person name="Tran D."/>
            <person name="Hathwaick L.T."/>
            <person name="Yim W.C."/>
            <person name="Jenkins J."/>
            <person name="Mckie-Krisberg Z.M."/>
            <person name="Prochnik S."/>
            <person name="Lindquist E."/>
            <person name="Dockter R.B."/>
            <person name="Adam C."/>
            <person name="Molina H."/>
            <person name="Bunkerborg J."/>
            <person name="Jin E."/>
            <person name="Buchheim M."/>
            <person name="Magnuson J."/>
        </authorList>
    </citation>
    <scope>NUCLEOTIDE SEQUENCE</scope>
    <source>
        <strain evidence="7">CCAP 19/18</strain>
    </source>
</reference>
<evidence type="ECO:0000313" key="7">
    <source>
        <dbReference type="EMBL" id="KAF5831762.1"/>
    </source>
</evidence>
<keyword evidence="1" id="KW-0723">Serine/threonine-protein kinase</keyword>
<dbReference type="PANTHER" id="PTHR24353">
    <property type="entry name" value="CYCLIC NUCLEOTIDE-DEPENDENT PROTEIN KINASE"/>
    <property type="match status" value="1"/>
</dbReference>
<keyword evidence="8" id="KW-1185">Reference proteome</keyword>
<evidence type="ECO:0000256" key="3">
    <source>
        <dbReference type="ARBA" id="ARBA00022741"/>
    </source>
</evidence>
<feature type="domain" description="Protein kinase" evidence="6">
    <location>
        <begin position="1"/>
        <end position="75"/>
    </location>
</feature>
<protein>
    <submittedName>
        <fullName evidence="7">Kinase-like domain-containing protein</fullName>
    </submittedName>
</protein>
<dbReference type="InterPro" id="IPR008271">
    <property type="entry name" value="Ser/Thr_kinase_AS"/>
</dbReference>
<dbReference type="Gene3D" id="1.10.510.10">
    <property type="entry name" value="Transferase(Phosphotransferase) domain 1"/>
    <property type="match status" value="1"/>
</dbReference>
<dbReference type="PANTHER" id="PTHR24353:SF37">
    <property type="entry name" value="CAMP-DEPENDENT PROTEIN KINASE CATALYTIC SUBUNIT PRKX"/>
    <property type="match status" value="1"/>
</dbReference>
<name>A0ABQ7GAX8_DUNSA</name>
<dbReference type="InterPro" id="IPR011009">
    <property type="entry name" value="Kinase-like_dom_sf"/>
</dbReference>
<accession>A0ABQ7GAX8</accession>
<dbReference type="PROSITE" id="PS50011">
    <property type="entry name" value="PROTEIN_KINASE_DOM"/>
    <property type="match status" value="1"/>
</dbReference>
<evidence type="ECO:0000313" key="8">
    <source>
        <dbReference type="Proteomes" id="UP000815325"/>
    </source>
</evidence>
<evidence type="ECO:0000256" key="2">
    <source>
        <dbReference type="ARBA" id="ARBA00022679"/>
    </source>
</evidence>
<keyword evidence="2" id="KW-0808">Transferase</keyword>
<evidence type="ECO:0000256" key="1">
    <source>
        <dbReference type="ARBA" id="ARBA00022527"/>
    </source>
</evidence>
<evidence type="ECO:0000256" key="5">
    <source>
        <dbReference type="ARBA" id="ARBA00022840"/>
    </source>
</evidence>
<evidence type="ECO:0000256" key="4">
    <source>
        <dbReference type="ARBA" id="ARBA00022777"/>
    </source>
</evidence>
<dbReference type="InterPro" id="IPR000719">
    <property type="entry name" value="Prot_kinase_dom"/>
</dbReference>
<keyword evidence="4" id="KW-0418">Kinase</keyword>
<keyword evidence="3" id="KW-0547">Nucleotide-binding</keyword>
<dbReference type="PROSITE" id="PS00108">
    <property type="entry name" value="PROTEIN_KINASE_ST"/>
    <property type="match status" value="1"/>
</dbReference>
<dbReference type="Proteomes" id="UP000815325">
    <property type="component" value="Unassembled WGS sequence"/>
</dbReference>
<evidence type="ECO:0000259" key="6">
    <source>
        <dbReference type="PROSITE" id="PS50011"/>
    </source>
</evidence>
<organism evidence="7 8">
    <name type="scientific">Dunaliella salina</name>
    <name type="common">Green alga</name>
    <name type="synonym">Protococcus salinus</name>
    <dbReference type="NCBI Taxonomy" id="3046"/>
    <lineage>
        <taxon>Eukaryota</taxon>
        <taxon>Viridiplantae</taxon>
        <taxon>Chlorophyta</taxon>
        <taxon>core chlorophytes</taxon>
        <taxon>Chlorophyceae</taxon>
        <taxon>CS clade</taxon>
        <taxon>Chlamydomonadales</taxon>
        <taxon>Dunaliellaceae</taxon>
        <taxon>Dunaliella</taxon>
    </lineage>
</organism>
<proteinExistence type="predicted"/>